<protein>
    <submittedName>
        <fullName evidence="4">Uncharacterized protein</fullName>
    </submittedName>
</protein>
<sequence length="161" mass="17053">MASDAVMWGALITPHRIVMKPSEKQTRKTRRGRAAGGPGSLSRPLVRLDGTPGRLDERSVGPAGCLGRPSEGLGRPSGNSVGPDKGPVGFSENPRRPSRAPVRPRRSRVSPSELPSRPAKGLLRPAENLVRPPNIREGMPNGPLGEPHHRAGLSGDEADHG</sequence>
<dbReference type="AlphaFoldDB" id="A0A450V1P6"/>
<feature type="region of interest" description="Disordered" evidence="1">
    <location>
        <begin position="17"/>
        <end position="161"/>
    </location>
</feature>
<reference evidence="4" key="1">
    <citation type="submission" date="2019-02" db="EMBL/GenBank/DDBJ databases">
        <authorList>
            <person name="Gruber-Vodicka R. H."/>
            <person name="Seah K. B. B."/>
        </authorList>
    </citation>
    <scope>NUCLEOTIDE SEQUENCE</scope>
    <source>
        <strain evidence="4">BECK_SA2B12</strain>
        <strain evidence="2">BECK_SA2B15</strain>
        <strain evidence="3">BECK_SA2B20</strain>
    </source>
</reference>
<feature type="compositionally biased region" description="Low complexity" evidence="1">
    <location>
        <begin position="109"/>
        <end position="118"/>
    </location>
</feature>
<accession>A0A450V1P6</accession>
<gene>
    <name evidence="2" type="ORF">BECKH772A_GA0070896_100266</name>
    <name evidence="3" type="ORF">BECKH772B_GA0070898_100246</name>
    <name evidence="4" type="ORF">BECKH772C_GA0070978_100236</name>
</gene>
<evidence type="ECO:0000313" key="2">
    <source>
        <dbReference type="EMBL" id="VFJ91002.1"/>
    </source>
</evidence>
<name>A0A450V1P6_9GAMM</name>
<dbReference type="EMBL" id="CAADFG010000026">
    <property type="protein sequence ID" value="VFJ91002.1"/>
    <property type="molecule type" value="Genomic_DNA"/>
</dbReference>
<feature type="compositionally biased region" description="Basic residues" evidence="1">
    <location>
        <begin position="96"/>
        <end position="108"/>
    </location>
</feature>
<dbReference type="EMBL" id="CAADFJ010000023">
    <property type="protein sequence ID" value="VFJ98596.1"/>
    <property type="molecule type" value="Genomic_DNA"/>
</dbReference>
<proteinExistence type="predicted"/>
<evidence type="ECO:0000313" key="4">
    <source>
        <dbReference type="EMBL" id="VFJ98596.1"/>
    </source>
</evidence>
<organism evidence="4">
    <name type="scientific">Candidatus Kentrum eta</name>
    <dbReference type="NCBI Taxonomy" id="2126337"/>
    <lineage>
        <taxon>Bacteria</taxon>
        <taxon>Pseudomonadati</taxon>
        <taxon>Pseudomonadota</taxon>
        <taxon>Gammaproteobacteria</taxon>
        <taxon>Candidatus Kentrum</taxon>
    </lineage>
</organism>
<dbReference type="EMBL" id="CAADFI010000024">
    <property type="protein sequence ID" value="VFJ92013.1"/>
    <property type="molecule type" value="Genomic_DNA"/>
</dbReference>
<evidence type="ECO:0000313" key="3">
    <source>
        <dbReference type="EMBL" id="VFJ92013.1"/>
    </source>
</evidence>
<evidence type="ECO:0000256" key="1">
    <source>
        <dbReference type="SAM" id="MobiDB-lite"/>
    </source>
</evidence>